<evidence type="ECO:0000313" key="2">
    <source>
        <dbReference type="EMBL" id="KRP59281.1"/>
    </source>
</evidence>
<evidence type="ECO:0000313" key="5">
    <source>
        <dbReference type="Proteomes" id="UP000183126"/>
    </source>
</evidence>
<dbReference type="InterPro" id="IPR036663">
    <property type="entry name" value="Fumarylacetoacetase_C_sf"/>
</dbReference>
<dbReference type="Proteomes" id="UP000183126">
    <property type="component" value="Chromosome I"/>
</dbReference>
<dbReference type="InterPro" id="IPR050772">
    <property type="entry name" value="Hydratase-Decarb/MhpD_sf"/>
</dbReference>
<evidence type="ECO:0000313" key="3">
    <source>
        <dbReference type="EMBL" id="SDS81752.1"/>
    </source>
</evidence>
<dbReference type="GO" id="GO:0008684">
    <property type="term" value="F:2-oxopent-4-enoate hydratase activity"/>
    <property type="evidence" value="ECO:0007669"/>
    <property type="project" value="TreeGrafter"/>
</dbReference>
<dbReference type="AlphaFoldDB" id="A0A0R2ZM51"/>
<accession>A0A0R2ZM51</accession>
<proteinExistence type="predicted"/>
<dbReference type="EMBL" id="LT629760">
    <property type="protein sequence ID" value="SDS81752.1"/>
    <property type="molecule type" value="Genomic_DNA"/>
</dbReference>
<evidence type="ECO:0000256" key="1">
    <source>
        <dbReference type="ARBA" id="ARBA00022797"/>
    </source>
</evidence>
<keyword evidence="1" id="KW-0058">Aromatic hydrocarbons catabolism</keyword>
<dbReference type="PATRIC" id="fig|200450.4.peg.78"/>
<evidence type="ECO:0000313" key="4">
    <source>
        <dbReference type="Proteomes" id="UP000052019"/>
    </source>
</evidence>
<dbReference type="Gene3D" id="3.90.850.10">
    <property type="entry name" value="Fumarylacetoacetase-like, C-terminal domain"/>
    <property type="match status" value="1"/>
</dbReference>
<organism evidence="2 4">
    <name type="scientific">Pseudomonas trivialis</name>
    <dbReference type="NCBI Taxonomy" id="200450"/>
    <lineage>
        <taxon>Bacteria</taxon>
        <taxon>Pseudomonadati</taxon>
        <taxon>Pseudomonadota</taxon>
        <taxon>Gammaproteobacteria</taxon>
        <taxon>Pseudomonadales</taxon>
        <taxon>Pseudomonadaceae</taxon>
        <taxon>Pseudomonas</taxon>
    </lineage>
</organism>
<dbReference type="Proteomes" id="UP000052019">
    <property type="component" value="Unassembled WGS sequence"/>
</dbReference>
<dbReference type="EMBL" id="JYLK01000010">
    <property type="protein sequence ID" value="KRP59281.1"/>
    <property type="molecule type" value="Genomic_DNA"/>
</dbReference>
<dbReference type="GO" id="GO:0005737">
    <property type="term" value="C:cytoplasm"/>
    <property type="evidence" value="ECO:0007669"/>
    <property type="project" value="TreeGrafter"/>
</dbReference>
<name>A0A0R2ZM51_9PSED</name>
<reference evidence="2 4" key="1">
    <citation type="submission" date="2015-02" db="EMBL/GenBank/DDBJ databases">
        <title>Two Pseudomonas sp. nov. isolated from raw milk.</title>
        <authorList>
            <person name="Wenning M."/>
            <person name="von Neubeck M."/>
            <person name="Huptas C."/>
            <person name="Scherer S."/>
        </authorList>
    </citation>
    <scope>NUCLEOTIDE SEQUENCE [LARGE SCALE GENOMIC DNA]</scope>
    <source>
        <strain evidence="2 4">DSM 14937</strain>
    </source>
</reference>
<dbReference type="SUPFAM" id="SSF56529">
    <property type="entry name" value="FAH"/>
    <property type="match status" value="1"/>
</dbReference>
<sequence length="268" mass="28091">MSGVNEVLAHLQQAARVVQAIAPLPAEALDKQQGYALLRQGLAQRRAGGERLSGWKVAFAGRAAQARFGLDEPVYGALTQVMAVAPGSAVACGRLIQPKLEVELALVFGQTLAPGDYSDAQILAAIAEVAPAFEIADCRWQGWQFGLGAFLADNAAAGLYCVGARVPFDATRHACVAYRLEQGGVLLGSGDTQAREDSPLFNLCWLVRRLLADGHPVEAGQVVLSGALLAPLAIEPGAYRLHMLGTELALDFHAGIAPAPTSAAVMDD</sequence>
<gene>
    <name evidence="3" type="ORF">SAMN04490205_3739</name>
    <name evidence="2" type="ORF">TU79_15855</name>
</gene>
<dbReference type="OrthoDB" id="9792137at2"/>
<keyword evidence="5" id="KW-1185">Reference proteome</keyword>
<dbReference type="RefSeq" id="WP_057008838.1">
    <property type="nucleotide sequence ID" value="NZ_JYLK01000010.1"/>
</dbReference>
<dbReference type="PANTHER" id="PTHR30143">
    <property type="entry name" value="ACID HYDRATASE"/>
    <property type="match status" value="1"/>
</dbReference>
<dbReference type="PANTHER" id="PTHR30143:SF0">
    <property type="entry name" value="2-KETO-4-PENTENOATE HYDRATASE"/>
    <property type="match status" value="1"/>
</dbReference>
<protein>
    <submittedName>
        <fullName evidence="2">2-keto-4-pentenoate hydratase</fullName>
    </submittedName>
</protein>
<reference evidence="3 5" key="2">
    <citation type="submission" date="2016-10" db="EMBL/GenBank/DDBJ databases">
        <authorList>
            <person name="Varghese N."/>
            <person name="Submissions S."/>
        </authorList>
    </citation>
    <scope>NUCLEOTIDE SEQUENCE [LARGE SCALE GENOMIC DNA]</scope>
    <source>
        <strain evidence="3 5">BS3111</strain>
    </source>
</reference>